<feature type="domain" description="Probable double zinc ribbon" evidence="1">
    <location>
        <begin position="29"/>
        <end position="169"/>
    </location>
</feature>
<keyword evidence="3" id="KW-1185">Reference proteome</keyword>
<sequence>MSTSQANNYFGHDQLEHAERVHPGCTPEGHFLCCRRECSTVNAIFLYKGPSPFKKLQCSGCDHIMCKSCTHTEIIQPGGDELWETVEDIRDPHCWDVRVARYRGEPKVFEMCESCGLTYRAQTPFGHEKVFGSTTVRFRGLFMHLKNSCICGQPVMLTWPRMHINLTDDNRPFGPDGVAPKKGRLRALSRSLFYILRKNSE</sequence>
<accession>A0A9W8XA12</accession>
<reference evidence="2" key="1">
    <citation type="submission" date="2022-10" db="EMBL/GenBank/DDBJ databases">
        <title>Tapping the CABI collections for fungal endophytes: first genome assemblies for Collariella, Neodidymelliopsis, Ascochyta clinopodiicola, Didymella pomorum, Didymosphaeria variabile, Neocosmospora piperis and Neocucurbitaria cava.</title>
        <authorList>
            <person name="Hill R."/>
        </authorList>
    </citation>
    <scope>NUCLEOTIDE SEQUENCE</scope>
    <source>
        <strain evidence="2">IMI 356815</strain>
    </source>
</reference>
<dbReference type="AlphaFoldDB" id="A0A9W8XA12"/>
<protein>
    <recommendedName>
        <fullName evidence="1">Probable double zinc ribbon domain-containing protein</fullName>
    </recommendedName>
</protein>
<evidence type="ECO:0000313" key="3">
    <source>
        <dbReference type="Proteomes" id="UP001140513"/>
    </source>
</evidence>
<evidence type="ECO:0000259" key="1">
    <source>
        <dbReference type="Pfam" id="PF26652"/>
    </source>
</evidence>
<dbReference type="Proteomes" id="UP001140513">
    <property type="component" value="Unassembled WGS sequence"/>
</dbReference>
<gene>
    <name evidence="2" type="ORF">N0V89_012494</name>
</gene>
<comment type="caution">
    <text evidence="2">The sequence shown here is derived from an EMBL/GenBank/DDBJ whole genome shotgun (WGS) entry which is preliminary data.</text>
</comment>
<name>A0A9W8XA12_9PLEO</name>
<proteinExistence type="predicted"/>
<dbReference type="InterPro" id="IPR058253">
    <property type="entry name" value="Zn_ribbon_double"/>
</dbReference>
<organism evidence="2 3">
    <name type="scientific">Didymosphaeria variabile</name>
    <dbReference type="NCBI Taxonomy" id="1932322"/>
    <lineage>
        <taxon>Eukaryota</taxon>
        <taxon>Fungi</taxon>
        <taxon>Dikarya</taxon>
        <taxon>Ascomycota</taxon>
        <taxon>Pezizomycotina</taxon>
        <taxon>Dothideomycetes</taxon>
        <taxon>Pleosporomycetidae</taxon>
        <taxon>Pleosporales</taxon>
        <taxon>Massarineae</taxon>
        <taxon>Didymosphaeriaceae</taxon>
        <taxon>Didymosphaeria</taxon>
    </lineage>
</organism>
<dbReference type="Pfam" id="PF26652">
    <property type="entry name" value="Zn_ribbon_double"/>
    <property type="match status" value="1"/>
</dbReference>
<dbReference type="RefSeq" id="XP_056065202.1">
    <property type="nucleotide sequence ID" value="XM_056221215.1"/>
</dbReference>
<evidence type="ECO:0000313" key="2">
    <source>
        <dbReference type="EMBL" id="KAJ4344750.1"/>
    </source>
</evidence>
<dbReference type="EMBL" id="JAPEUX010000010">
    <property type="protein sequence ID" value="KAJ4344750.1"/>
    <property type="molecule type" value="Genomic_DNA"/>
</dbReference>
<dbReference type="GeneID" id="80916024"/>